<dbReference type="InterPro" id="IPR003593">
    <property type="entry name" value="AAA+_ATPase"/>
</dbReference>
<dbReference type="SMART" id="SM00382">
    <property type="entry name" value="AAA"/>
    <property type="match status" value="1"/>
</dbReference>
<dbReference type="PROSITE" id="PS50893">
    <property type="entry name" value="ABC_TRANSPORTER_2"/>
    <property type="match status" value="1"/>
</dbReference>
<reference evidence="5" key="1">
    <citation type="submission" date="2021-01" db="EMBL/GenBank/DDBJ databases">
        <title>Whole genome shotgun sequence of Virgisporangium aurantiacum NBRC 16421.</title>
        <authorList>
            <person name="Komaki H."/>
            <person name="Tamura T."/>
        </authorList>
    </citation>
    <scope>NUCLEOTIDE SEQUENCE</scope>
    <source>
        <strain evidence="5">NBRC 16421</strain>
    </source>
</reference>
<organism evidence="5 6">
    <name type="scientific">Virgisporangium aurantiacum</name>
    <dbReference type="NCBI Taxonomy" id="175570"/>
    <lineage>
        <taxon>Bacteria</taxon>
        <taxon>Bacillati</taxon>
        <taxon>Actinomycetota</taxon>
        <taxon>Actinomycetes</taxon>
        <taxon>Micromonosporales</taxon>
        <taxon>Micromonosporaceae</taxon>
        <taxon>Virgisporangium</taxon>
    </lineage>
</organism>
<evidence type="ECO:0000256" key="3">
    <source>
        <dbReference type="ARBA" id="ARBA00022840"/>
    </source>
</evidence>
<keyword evidence="2" id="KW-0547">Nucleotide-binding</keyword>
<dbReference type="RefSeq" id="WP_203988929.1">
    <property type="nucleotide sequence ID" value="NZ_BOPG01000011.1"/>
</dbReference>
<accession>A0A8J3Z2L7</accession>
<gene>
    <name evidence="5" type="ORF">Vau01_016960</name>
</gene>
<dbReference type="PROSITE" id="PS00211">
    <property type="entry name" value="ABC_TRANSPORTER_1"/>
    <property type="match status" value="1"/>
</dbReference>
<dbReference type="InterPro" id="IPR015854">
    <property type="entry name" value="ABC_transpr_LolD-like"/>
</dbReference>
<dbReference type="InterPro" id="IPR003439">
    <property type="entry name" value="ABC_transporter-like_ATP-bd"/>
</dbReference>
<dbReference type="Gene3D" id="3.40.50.300">
    <property type="entry name" value="P-loop containing nucleotide triphosphate hydrolases"/>
    <property type="match status" value="1"/>
</dbReference>
<dbReference type="EMBL" id="BOPG01000011">
    <property type="protein sequence ID" value="GIJ54180.1"/>
    <property type="molecule type" value="Genomic_DNA"/>
</dbReference>
<dbReference type="AlphaFoldDB" id="A0A8J3Z2L7"/>
<dbReference type="GO" id="GO:0005524">
    <property type="term" value="F:ATP binding"/>
    <property type="evidence" value="ECO:0007669"/>
    <property type="project" value="UniProtKB-KW"/>
</dbReference>
<evidence type="ECO:0000259" key="4">
    <source>
        <dbReference type="PROSITE" id="PS50893"/>
    </source>
</evidence>
<keyword evidence="1" id="KW-0813">Transport</keyword>
<keyword evidence="6" id="KW-1185">Reference proteome</keyword>
<dbReference type="InterPro" id="IPR027417">
    <property type="entry name" value="P-loop_NTPase"/>
</dbReference>
<dbReference type="PANTHER" id="PTHR24220">
    <property type="entry name" value="IMPORT ATP-BINDING PROTEIN"/>
    <property type="match status" value="1"/>
</dbReference>
<dbReference type="GO" id="GO:0016887">
    <property type="term" value="F:ATP hydrolysis activity"/>
    <property type="evidence" value="ECO:0007669"/>
    <property type="project" value="InterPro"/>
</dbReference>
<feature type="domain" description="ABC transporter" evidence="4">
    <location>
        <begin position="5"/>
        <end position="239"/>
    </location>
</feature>
<name>A0A8J3Z2L7_9ACTN</name>
<proteinExistence type="predicted"/>
<evidence type="ECO:0000256" key="1">
    <source>
        <dbReference type="ARBA" id="ARBA00022448"/>
    </source>
</evidence>
<dbReference type="GO" id="GO:0005886">
    <property type="term" value="C:plasma membrane"/>
    <property type="evidence" value="ECO:0007669"/>
    <property type="project" value="TreeGrafter"/>
</dbReference>
<evidence type="ECO:0000313" key="5">
    <source>
        <dbReference type="EMBL" id="GIJ54180.1"/>
    </source>
</evidence>
<evidence type="ECO:0000313" key="6">
    <source>
        <dbReference type="Proteomes" id="UP000612585"/>
    </source>
</evidence>
<dbReference type="CDD" id="cd03255">
    <property type="entry name" value="ABC_MJ0796_LolCDE_FtsE"/>
    <property type="match status" value="1"/>
</dbReference>
<dbReference type="InterPro" id="IPR017911">
    <property type="entry name" value="MacB-like_ATP-bd"/>
</dbReference>
<dbReference type="GO" id="GO:0098796">
    <property type="term" value="C:membrane protein complex"/>
    <property type="evidence" value="ECO:0007669"/>
    <property type="project" value="UniProtKB-ARBA"/>
</dbReference>
<dbReference type="SUPFAM" id="SSF52540">
    <property type="entry name" value="P-loop containing nucleoside triphosphate hydrolases"/>
    <property type="match status" value="1"/>
</dbReference>
<dbReference type="Proteomes" id="UP000612585">
    <property type="component" value="Unassembled WGS sequence"/>
</dbReference>
<protein>
    <submittedName>
        <fullName evidence="5">Macrolide ABC transporter ATP-binding protein</fullName>
    </submittedName>
</protein>
<keyword evidence="3 5" id="KW-0067">ATP-binding</keyword>
<dbReference type="FunFam" id="3.40.50.300:FF:000032">
    <property type="entry name" value="Export ABC transporter ATP-binding protein"/>
    <property type="match status" value="1"/>
</dbReference>
<dbReference type="GO" id="GO:0022857">
    <property type="term" value="F:transmembrane transporter activity"/>
    <property type="evidence" value="ECO:0007669"/>
    <property type="project" value="TreeGrafter"/>
</dbReference>
<dbReference type="Pfam" id="PF00005">
    <property type="entry name" value="ABC_tran"/>
    <property type="match status" value="1"/>
</dbReference>
<dbReference type="InterPro" id="IPR017871">
    <property type="entry name" value="ABC_transporter-like_CS"/>
</dbReference>
<comment type="caution">
    <text evidence="5">The sequence shown here is derived from an EMBL/GenBank/DDBJ whole genome shotgun (WGS) entry which is preliminary data.</text>
</comment>
<sequence>MSGVLQLREVSKTYLDGADEVHALREVDLTVEAGKMVAVMGPSGSGKSTLLTIAGALETPTSGEVLIGGQPLSAMSRDDRARLRRRAIGYVFQDFNLLPGLTAAENVALPLELDGLGAGKARTAGLAGLDRLGLADRAEHFPDQLSGGERQRVAIARAVVGDRRLLLADEPTGALDSENGEAVMRMILTACKHGVAAVVVTHDAQLASWADRVLFIRDGRVVDRTAPRRGPDSLLAEEAAR</sequence>
<evidence type="ECO:0000256" key="2">
    <source>
        <dbReference type="ARBA" id="ARBA00022741"/>
    </source>
</evidence>